<dbReference type="InterPro" id="IPR011059">
    <property type="entry name" value="Metal-dep_hydrolase_composite"/>
</dbReference>
<dbReference type="CDD" id="cd01300">
    <property type="entry name" value="YtcJ_like"/>
    <property type="match status" value="1"/>
</dbReference>
<dbReference type="AlphaFoldDB" id="A0A923SQN7"/>
<reference evidence="2" key="1">
    <citation type="submission" date="2020-08" db="EMBL/GenBank/DDBJ databases">
        <title>Genome public.</title>
        <authorList>
            <person name="Liu C."/>
            <person name="Sun Q."/>
        </authorList>
    </citation>
    <scope>NUCLEOTIDE SEQUENCE</scope>
    <source>
        <strain evidence="2">BX12</strain>
    </source>
</reference>
<dbReference type="InterPro" id="IPR032466">
    <property type="entry name" value="Metal_Hydrolase"/>
</dbReference>
<dbReference type="EMBL" id="JACRYT010000007">
    <property type="protein sequence ID" value="MBC6679796.1"/>
    <property type="molecule type" value="Genomic_DNA"/>
</dbReference>
<name>A0A923SQN7_9FIRM</name>
<sequence length="561" mass="62661">MIAELYIYGGTIYTMEEDFPTVEAVAISGDRIIYAGSHTPDSKYIGPSTRILHLEGKSMYPGFVESHVHIPGNAYNVLYNLDLSAAGTVDEILEAVRHFIEANPDKKEYFGRGFNGSLFPGEEKSLGPKKERLDEICRDKPIALSDFGGHIRWLNSEAFRKYGITADTEVEGGVIETDPRTGQLWGTIKEEARFLVPDPSFTHEEKKKAFLFMQSLLNKFGYTTIMGLRASASPDPLPMYPVIADLEKKGKLTMNIAGSREIKVGYDTDSQIKDLLKQKETYDSNLLNIHIAKFFVDGTVEAATAYLLSPYEPAAKQNPGYTGEVLWDRGALTYAMKEAMRHGLDIHVHAIGDGAVRFAVDALEEAQAVSQADPRNTITHLQLVSEKDKKRMADARIIGCVNPYWQYKDKNLYDTVELPFLGKDRAESEYPLASLLKAGMILTTAADHPITPEPNPFYAIQAGVTRNFNNPHDIKKYGMTDINDPAGLLGKEERVSVHEMLKTLTINGAYALRMEDQIGSIRPGKYADLIITEQDLYKQDPLCLCENRVLKVIFHGRELPL</sequence>
<gene>
    <name evidence="2" type="ORF">H9L42_08140</name>
</gene>
<dbReference type="SUPFAM" id="SSF51338">
    <property type="entry name" value="Composite domain of metallo-dependent hydrolases"/>
    <property type="match status" value="1"/>
</dbReference>
<dbReference type="Proteomes" id="UP000602647">
    <property type="component" value="Unassembled WGS sequence"/>
</dbReference>
<dbReference type="Pfam" id="PF07969">
    <property type="entry name" value="Amidohydro_3"/>
    <property type="match status" value="1"/>
</dbReference>
<protein>
    <submittedName>
        <fullName evidence="2">Amidohydrolase</fullName>
    </submittedName>
</protein>
<comment type="caution">
    <text evidence="2">The sequence shown here is derived from an EMBL/GenBank/DDBJ whole genome shotgun (WGS) entry which is preliminary data.</text>
</comment>
<dbReference type="InterPro" id="IPR033932">
    <property type="entry name" value="YtcJ-like"/>
</dbReference>
<evidence type="ECO:0000313" key="2">
    <source>
        <dbReference type="EMBL" id="MBC6679796.1"/>
    </source>
</evidence>
<organism evidence="2 3">
    <name type="scientific">Zhenpiania hominis</name>
    <dbReference type="NCBI Taxonomy" id="2763644"/>
    <lineage>
        <taxon>Bacteria</taxon>
        <taxon>Bacillati</taxon>
        <taxon>Bacillota</taxon>
        <taxon>Clostridia</taxon>
        <taxon>Peptostreptococcales</taxon>
        <taxon>Anaerovoracaceae</taxon>
        <taxon>Zhenpiania</taxon>
    </lineage>
</organism>
<keyword evidence="3" id="KW-1185">Reference proteome</keyword>
<evidence type="ECO:0000259" key="1">
    <source>
        <dbReference type="Pfam" id="PF07969"/>
    </source>
</evidence>
<dbReference type="GO" id="GO:0016810">
    <property type="term" value="F:hydrolase activity, acting on carbon-nitrogen (but not peptide) bonds"/>
    <property type="evidence" value="ECO:0007669"/>
    <property type="project" value="InterPro"/>
</dbReference>
<dbReference type="Gene3D" id="2.30.40.10">
    <property type="entry name" value="Urease, subunit C, domain 1"/>
    <property type="match status" value="1"/>
</dbReference>
<proteinExistence type="predicted"/>
<dbReference type="Gene3D" id="3.10.310.70">
    <property type="match status" value="1"/>
</dbReference>
<feature type="domain" description="Amidohydrolase 3" evidence="1">
    <location>
        <begin position="54"/>
        <end position="558"/>
    </location>
</feature>
<dbReference type="InterPro" id="IPR013108">
    <property type="entry name" value="Amidohydro_3"/>
</dbReference>
<dbReference type="PANTHER" id="PTHR22642:SF2">
    <property type="entry name" value="PROTEIN LONG AFTER FAR-RED 3"/>
    <property type="match status" value="1"/>
</dbReference>
<accession>A0A923SQN7</accession>
<dbReference type="PANTHER" id="PTHR22642">
    <property type="entry name" value="IMIDAZOLONEPROPIONASE"/>
    <property type="match status" value="1"/>
</dbReference>
<dbReference type="Gene3D" id="3.20.20.140">
    <property type="entry name" value="Metal-dependent hydrolases"/>
    <property type="match status" value="1"/>
</dbReference>
<dbReference type="SUPFAM" id="SSF51556">
    <property type="entry name" value="Metallo-dependent hydrolases"/>
    <property type="match status" value="1"/>
</dbReference>
<dbReference type="RefSeq" id="WP_187302902.1">
    <property type="nucleotide sequence ID" value="NZ_JACRYT010000007.1"/>
</dbReference>
<evidence type="ECO:0000313" key="3">
    <source>
        <dbReference type="Proteomes" id="UP000602647"/>
    </source>
</evidence>